<reference evidence="2" key="1">
    <citation type="journal article" date="2020" name="Fungal Divers.">
        <title>Resolving the Mortierellaceae phylogeny through synthesis of multi-gene phylogenetics and phylogenomics.</title>
        <authorList>
            <person name="Vandepol N."/>
            <person name="Liber J."/>
            <person name="Desiro A."/>
            <person name="Na H."/>
            <person name="Kennedy M."/>
            <person name="Barry K."/>
            <person name="Grigoriev I.V."/>
            <person name="Miller A.N."/>
            <person name="O'Donnell K."/>
            <person name="Stajich J.E."/>
            <person name="Bonito G."/>
        </authorList>
    </citation>
    <scope>NUCLEOTIDE SEQUENCE</scope>
    <source>
        <strain evidence="2">NRRL 6426</strain>
    </source>
</reference>
<proteinExistence type="predicted"/>
<protein>
    <submittedName>
        <fullName evidence="2">Uncharacterized protein</fullName>
    </submittedName>
</protein>
<evidence type="ECO:0000256" key="1">
    <source>
        <dbReference type="SAM" id="SignalP"/>
    </source>
</evidence>
<evidence type="ECO:0000313" key="3">
    <source>
        <dbReference type="Proteomes" id="UP000748756"/>
    </source>
</evidence>
<comment type="caution">
    <text evidence="2">The sequence shown here is derived from an EMBL/GenBank/DDBJ whole genome shotgun (WGS) entry which is preliminary data.</text>
</comment>
<dbReference type="OrthoDB" id="2441166at2759"/>
<feature type="signal peptide" evidence="1">
    <location>
        <begin position="1"/>
        <end position="18"/>
    </location>
</feature>
<evidence type="ECO:0000313" key="2">
    <source>
        <dbReference type="EMBL" id="KAF9149187.1"/>
    </source>
</evidence>
<feature type="chain" id="PRO_5040112046" evidence="1">
    <location>
        <begin position="19"/>
        <end position="262"/>
    </location>
</feature>
<sequence length="262" mass="29326">MLLIKTVALLCSATAAMAANAVISGAMFMGEDTTDYSADPAEIFRDPNNHAGAAASILVYSAKSAEFSPATGEPKSLGQTLDQFVHKTATFPGFQAKDSMDEHLALNGSLMQFEQVIREKLDDPHMARAFRDLIPGYMEDESLTHWILSLIVVSKPEDSDTVMVKLARMSMTIQWDKDHMAYIPEQKAHLIVADHEVNQDFLSDNADKLAGVMKIVHVRDFMDFFASPKVPDHDEGFRRGFTSCFKTRPIFRNRQTIMSWFL</sequence>
<dbReference type="AlphaFoldDB" id="A0A9P5RYT2"/>
<organism evidence="2 3">
    <name type="scientific">Linnemannia schmuckeri</name>
    <dbReference type="NCBI Taxonomy" id="64567"/>
    <lineage>
        <taxon>Eukaryota</taxon>
        <taxon>Fungi</taxon>
        <taxon>Fungi incertae sedis</taxon>
        <taxon>Mucoromycota</taxon>
        <taxon>Mortierellomycotina</taxon>
        <taxon>Mortierellomycetes</taxon>
        <taxon>Mortierellales</taxon>
        <taxon>Mortierellaceae</taxon>
        <taxon>Linnemannia</taxon>
    </lineage>
</organism>
<accession>A0A9P5RYT2</accession>
<keyword evidence="3" id="KW-1185">Reference proteome</keyword>
<keyword evidence="1" id="KW-0732">Signal</keyword>
<dbReference type="Proteomes" id="UP000748756">
    <property type="component" value="Unassembled WGS sequence"/>
</dbReference>
<gene>
    <name evidence="2" type="ORF">BG015_009035</name>
</gene>
<dbReference type="EMBL" id="JAAAUQ010000562">
    <property type="protein sequence ID" value="KAF9149187.1"/>
    <property type="molecule type" value="Genomic_DNA"/>
</dbReference>
<name>A0A9P5RYT2_9FUNG</name>